<protein>
    <recommendedName>
        <fullName evidence="3">DUF4806 domain-containing protein</fullName>
    </recommendedName>
</protein>
<evidence type="ECO:0000313" key="1">
    <source>
        <dbReference type="EMBL" id="KAF7255354.1"/>
    </source>
</evidence>
<sequence>MFMVVTVIKESRITVIHSSWMISKDWASVPTYTTMEELKLLFSKHTAIIDGAPVHKVECLQQAGCLEDAWNSISQLDLDASIITLPMVGLSSTLSPKRRISSTPFCPTSIVPFSSTPSTSAVIPSPASPLFTPASGTADNSRSMCEICSSNEQGNTILRAILEAIHVLEMKVDMFKKSLRNKCSVDARLGSGGDELTCLPVAAPYRTVQDFDCGELVLMNEQKKKLSVRFLSRFEGGKLCSVMRKICQCLFSDKFAQNFSWTNVRRHGRKLKGSNIMLVIRGMALTYLRTIL</sequence>
<name>A0A8S9YKM3_9TREM</name>
<comment type="caution">
    <text evidence="1">The sequence shown here is derived from an EMBL/GenBank/DDBJ whole genome shotgun (WGS) entry which is preliminary data.</text>
</comment>
<reference evidence="1" key="1">
    <citation type="submission" date="2019-07" db="EMBL/GenBank/DDBJ databases">
        <title>Annotation for the trematode Paragonimus miyazaki's.</title>
        <authorList>
            <person name="Choi Y.-J."/>
        </authorList>
    </citation>
    <scope>NUCLEOTIDE SEQUENCE</scope>
    <source>
        <strain evidence="1">Japan</strain>
    </source>
</reference>
<dbReference type="OrthoDB" id="6312810at2759"/>
<dbReference type="EMBL" id="JTDE01004050">
    <property type="protein sequence ID" value="KAF7255354.1"/>
    <property type="molecule type" value="Genomic_DNA"/>
</dbReference>
<gene>
    <name evidence="1" type="ORF">EG68_07624</name>
</gene>
<evidence type="ECO:0000313" key="2">
    <source>
        <dbReference type="Proteomes" id="UP000822476"/>
    </source>
</evidence>
<dbReference type="Proteomes" id="UP000822476">
    <property type="component" value="Unassembled WGS sequence"/>
</dbReference>
<evidence type="ECO:0008006" key="3">
    <source>
        <dbReference type="Google" id="ProtNLM"/>
    </source>
</evidence>
<accession>A0A8S9YKM3</accession>
<dbReference type="AlphaFoldDB" id="A0A8S9YKM3"/>
<keyword evidence="2" id="KW-1185">Reference proteome</keyword>
<feature type="non-terminal residue" evidence="1">
    <location>
        <position position="292"/>
    </location>
</feature>
<organism evidence="1 2">
    <name type="scientific">Paragonimus skrjabini miyazakii</name>
    <dbReference type="NCBI Taxonomy" id="59628"/>
    <lineage>
        <taxon>Eukaryota</taxon>
        <taxon>Metazoa</taxon>
        <taxon>Spiralia</taxon>
        <taxon>Lophotrochozoa</taxon>
        <taxon>Platyhelminthes</taxon>
        <taxon>Trematoda</taxon>
        <taxon>Digenea</taxon>
        <taxon>Plagiorchiida</taxon>
        <taxon>Troglotremata</taxon>
        <taxon>Troglotrematidae</taxon>
        <taxon>Paragonimus</taxon>
    </lineage>
</organism>
<proteinExistence type="predicted"/>